<dbReference type="EMBL" id="CAWYQH010000104">
    <property type="protein sequence ID" value="CAK8687642.1"/>
    <property type="molecule type" value="Genomic_DNA"/>
</dbReference>
<reference evidence="1 2" key="1">
    <citation type="submission" date="2024-02" db="EMBL/GenBank/DDBJ databases">
        <authorList>
            <person name="Daric V."/>
            <person name="Darras S."/>
        </authorList>
    </citation>
    <scope>NUCLEOTIDE SEQUENCE [LARGE SCALE GENOMIC DNA]</scope>
</reference>
<accession>A0ABP0G8P7</accession>
<name>A0ABP0G8P7_CLALP</name>
<evidence type="ECO:0000313" key="2">
    <source>
        <dbReference type="Proteomes" id="UP001642483"/>
    </source>
</evidence>
<gene>
    <name evidence="1" type="ORF">CVLEPA_LOCUS19707</name>
</gene>
<keyword evidence="2" id="KW-1185">Reference proteome</keyword>
<evidence type="ECO:0000313" key="1">
    <source>
        <dbReference type="EMBL" id="CAK8687642.1"/>
    </source>
</evidence>
<organism evidence="1 2">
    <name type="scientific">Clavelina lepadiformis</name>
    <name type="common">Light-bulb sea squirt</name>
    <name type="synonym">Ascidia lepadiformis</name>
    <dbReference type="NCBI Taxonomy" id="159417"/>
    <lineage>
        <taxon>Eukaryota</taxon>
        <taxon>Metazoa</taxon>
        <taxon>Chordata</taxon>
        <taxon>Tunicata</taxon>
        <taxon>Ascidiacea</taxon>
        <taxon>Aplousobranchia</taxon>
        <taxon>Clavelinidae</taxon>
        <taxon>Clavelina</taxon>
    </lineage>
</organism>
<protein>
    <submittedName>
        <fullName evidence="1">Uncharacterized protein</fullName>
    </submittedName>
</protein>
<sequence>MTAEHFHHSLTSTQSQHGLVYAIFPVGFVCRQPESSLYLLGPTQASHATGRGFRNCDANLCLGRLLPEQMLYDR</sequence>
<comment type="caution">
    <text evidence="1">The sequence shown here is derived from an EMBL/GenBank/DDBJ whole genome shotgun (WGS) entry which is preliminary data.</text>
</comment>
<dbReference type="Proteomes" id="UP001642483">
    <property type="component" value="Unassembled WGS sequence"/>
</dbReference>
<proteinExistence type="predicted"/>